<accession>A0A410QF54</accession>
<dbReference type="EMBL" id="CP035282">
    <property type="protein sequence ID" value="QAT62703.1"/>
    <property type="molecule type" value="Genomic_DNA"/>
</dbReference>
<dbReference type="InterPro" id="IPR050338">
    <property type="entry name" value="DisA"/>
</dbReference>
<dbReference type="InterPro" id="IPR003390">
    <property type="entry name" value="DNA_integrity_scan_DisA_N"/>
</dbReference>
<evidence type="ECO:0000256" key="7">
    <source>
        <dbReference type="ARBA" id="ARBA00022840"/>
    </source>
</evidence>
<dbReference type="AlphaFoldDB" id="A0A410QF54"/>
<dbReference type="PANTHER" id="PTHR34185">
    <property type="entry name" value="DIADENYLATE CYCLASE"/>
    <property type="match status" value="1"/>
</dbReference>
<dbReference type="Pfam" id="PF02457">
    <property type="entry name" value="DAC"/>
    <property type="match status" value="1"/>
</dbReference>
<dbReference type="PANTHER" id="PTHR34185:SF3">
    <property type="entry name" value="DNA INTEGRITY SCANNING PROTEIN DISA"/>
    <property type="match status" value="1"/>
</dbReference>
<dbReference type="RefSeq" id="WP_128753065.1">
    <property type="nucleotide sequence ID" value="NZ_CP035282.1"/>
</dbReference>
<gene>
    <name evidence="13" type="primary">disA</name>
    <name evidence="13" type="ORF">EQM13_14565</name>
</gene>
<dbReference type="HAMAP" id="MF_01438">
    <property type="entry name" value="DisA"/>
    <property type="match status" value="1"/>
</dbReference>
<evidence type="ECO:0000256" key="3">
    <source>
        <dbReference type="ARBA" id="ARBA00022679"/>
    </source>
</evidence>
<evidence type="ECO:0000256" key="1">
    <source>
        <dbReference type="ARBA" id="ARBA00000877"/>
    </source>
</evidence>
<dbReference type="PROSITE" id="PS51794">
    <property type="entry name" value="DAC"/>
    <property type="match status" value="1"/>
</dbReference>
<keyword evidence="3" id="KW-0808">Transferase</keyword>
<dbReference type="GO" id="GO:0004016">
    <property type="term" value="F:adenylate cyclase activity"/>
    <property type="evidence" value="ECO:0007669"/>
    <property type="project" value="TreeGrafter"/>
</dbReference>
<comment type="catalytic activity">
    <reaction evidence="1">
        <text>2 ATP = 3',3'-c-di-AMP + 2 diphosphate</text>
        <dbReference type="Rhea" id="RHEA:35655"/>
        <dbReference type="ChEBI" id="CHEBI:30616"/>
        <dbReference type="ChEBI" id="CHEBI:33019"/>
        <dbReference type="ChEBI" id="CHEBI:71500"/>
        <dbReference type="EC" id="2.7.7.85"/>
    </reaction>
</comment>
<dbReference type="SUPFAM" id="SSF47781">
    <property type="entry name" value="RuvA domain 2-like"/>
    <property type="match status" value="1"/>
</dbReference>
<dbReference type="GO" id="GO:0106408">
    <property type="term" value="F:diadenylate cyclase activity"/>
    <property type="evidence" value="ECO:0007669"/>
    <property type="project" value="UniProtKB-EC"/>
</dbReference>
<proteinExistence type="inferred from homology"/>
<sequence>MKNDNLKQELYNSLRMLAPGTELRLGIDNIVRSKTGALIVIGNEEDVLKIIDGGFIIDKDYTPYYIYELAKMDGAVIISSDCKKILYANVQLLPDQNIFSQETGIRHRTAERVSKQTKALVVAVSQRRNIITLYKGNIKYVLRDTNQVLNKANQAIQVLEKYKTVFNQAINNLTILEFEDLVTVYDVAKIIQKVEMIERIEEEIERYILELGNEGRLITMQMEEIMSNVKEDKMNIIKDYWYHNQEKSYQKINEEIMNLSSEELLNLSNIARIFGYDNDNNSLDVNIYPKGYRILNKIPRISSGVLENVIKMFGSLQRILKASVSELDLAEGVGEIRAKIIKEGLKRYQDQVFIERHII</sequence>
<dbReference type="GO" id="GO:0003677">
    <property type="term" value="F:DNA binding"/>
    <property type="evidence" value="ECO:0007669"/>
    <property type="project" value="UniProtKB-KW"/>
</dbReference>
<keyword evidence="5" id="KW-0547">Nucleotide-binding</keyword>
<dbReference type="KEGG" id="spoa:EQM13_14565"/>
<dbReference type="InterPro" id="IPR018906">
    <property type="entry name" value="DNA_integrity_scan_DisA_link"/>
</dbReference>
<evidence type="ECO:0000313" key="13">
    <source>
        <dbReference type="EMBL" id="QAT62703.1"/>
    </source>
</evidence>
<keyword evidence="8" id="KW-0460">Magnesium</keyword>
<keyword evidence="10" id="KW-0234">DNA repair</keyword>
<organism evidence="13 14">
    <name type="scientific">Acidilutibacter cellobiosedens</name>
    <dbReference type="NCBI Taxonomy" id="2507161"/>
    <lineage>
        <taxon>Bacteria</taxon>
        <taxon>Bacillati</taxon>
        <taxon>Bacillota</taxon>
        <taxon>Tissierellia</taxon>
        <taxon>Tissierellales</taxon>
        <taxon>Acidilutibacteraceae</taxon>
        <taxon>Acidilutibacter</taxon>
    </lineage>
</organism>
<keyword evidence="4" id="KW-0548">Nucleotidyltransferase</keyword>
<evidence type="ECO:0000256" key="11">
    <source>
        <dbReference type="ARBA" id="ARBA00066492"/>
    </source>
</evidence>
<dbReference type="GO" id="GO:0005524">
    <property type="term" value="F:ATP binding"/>
    <property type="evidence" value="ECO:0007669"/>
    <property type="project" value="UniProtKB-KW"/>
</dbReference>
<evidence type="ECO:0000313" key="14">
    <source>
        <dbReference type="Proteomes" id="UP000287969"/>
    </source>
</evidence>
<dbReference type="Gene3D" id="1.20.1260.110">
    <property type="entry name" value="DNA integrity scanning linker region"/>
    <property type="match status" value="1"/>
</dbReference>
<protein>
    <recommendedName>
        <fullName evidence="11">diadenylate cyclase</fullName>
        <ecNumber evidence="11">2.7.7.85</ecNumber>
    </recommendedName>
</protein>
<dbReference type="NCBIfam" id="NF010009">
    <property type="entry name" value="PRK13482.1"/>
    <property type="match status" value="1"/>
</dbReference>
<dbReference type="SUPFAM" id="SSF143597">
    <property type="entry name" value="YojJ-like"/>
    <property type="match status" value="1"/>
</dbReference>
<dbReference type="InterPro" id="IPR038331">
    <property type="entry name" value="DisA_sf"/>
</dbReference>
<dbReference type="GO" id="GO:0006281">
    <property type="term" value="P:DNA repair"/>
    <property type="evidence" value="ECO:0007669"/>
    <property type="project" value="UniProtKB-KW"/>
</dbReference>
<evidence type="ECO:0000259" key="12">
    <source>
        <dbReference type="PROSITE" id="PS51794"/>
    </source>
</evidence>
<evidence type="ECO:0000256" key="9">
    <source>
        <dbReference type="ARBA" id="ARBA00023125"/>
    </source>
</evidence>
<dbReference type="Gene3D" id="3.40.1700.10">
    <property type="entry name" value="DNA integrity scanning protein, DisA, N-terminal domain"/>
    <property type="match status" value="1"/>
</dbReference>
<dbReference type="Pfam" id="PF10635">
    <property type="entry name" value="DisA-linker"/>
    <property type="match status" value="1"/>
</dbReference>
<evidence type="ECO:0000256" key="2">
    <source>
        <dbReference type="ARBA" id="ARBA00001946"/>
    </source>
</evidence>
<keyword evidence="7" id="KW-0067">ATP-binding</keyword>
<evidence type="ECO:0000256" key="10">
    <source>
        <dbReference type="ARBA" id="ARBA00023204"/>
    </source>
</evidence>
<dbReference type="OrthoDB" id="41841at2"/>
<keyword evidence="9" id="KW-0238">DNA-binding</keyword>
<evidence type="ECO:0000256" key="8">
    <source>
        <dbReference type="ARBA" id="ARBA00022842"/>
    </source>
</evidence>
<dbReference type="InterPro" id="IPR010994">
    <property type="entry name" value="RuvA_2-like"/>
</dbReference>
<dbReference type="EC" id="2.7.7.85" evidence="11"/>
<evidence type="ECO:0000256" key="4">
    <source>
        <dbReference type="ARBA" id="ARBA00022695"/>
    </source>
</evidence>
<comment type="cofactor">
    <cofactor evidence="2">
        <name>Mg(2+)</name>
        <dbReference type="ChEBI" id="CHEBI:18420"/>
    </cofactor>
</comment>
<keyword evidence="14" id="KW-1185">Reference proteome</keyword>
<dbReference type="Proteomes" id="UP000287969">
    <property type="component" value="Chromosome"/>
</dbReference>
<dbReference type="FunFam" id="3.40.1700.10:FF:000001">
    <property type="entry name" value="DNA integrity scanning protein DisA"/>
    <property type="match status" value="1"/>
</dbReference>
<name>A0A410QF54_9FIRM</name>
<dbReference type="Gene3D" id="1.10.150.20">
    <property type="entry name" value="5' to 3' exonuclease, C-terminal subdomain"/>
    <property type="match status" value="1"/>
</dbReference>
<reference evidence="14" key="1">
    <citation type="submission" date="2019-01" db="EMBL/GenBank/DDBJ databases">
        <title>Draft genomes of a novel of Sporanaerobacter strains.</title>
        <authorList>
            <person name="Ma S."/>
        </authorList>
    </citation>
    <scope>NUCLEOTIDE SEQUENCE [LARGE SCALE GENOMIC DNA]</scope>
    <source>
        <strain evidence="14">NJN-17</strain>
    </source>
</reference>
<keyword evidence="6" id="KW-0227">DNA damage</keyword>
<dbReference type="InterPro" id="IPR036888">
    <property type="entry name" value="DNA_integrity_DisA_N_sf"/>
</dbReference>
<evidence type="ECO:0000256" key="6">
    <source>
        <dbReference type="ARBA" id="ARBA00022763"/>
    </source>
</evidence>
<dbReference type="InterPro" id="IPR023763">
    <property type="entry name" value="DNA_integrity_scanning_protein"/>
</dbReference>
<evidence type="ECO:0000256" key="5">
    <source>
        <dbReference type="ARBA" id="ARBA00022741"/>
    </source>
</evidence>
<feature type="domain" description="DAC" evidence="12">
    <location>
        <begin position="7"/>
        <end position="145"/>
    </location>
</feature>